<name>A0A061AKR8_CYBFA</name>
<dbReference type="PANTHER" id="PTHR28020">
    <property type="entry name" value="YAP1-BINDING PROTEIN 1-RELATED"/>
    <property type="match status" value="1"/>
</dbReference>
<dbReference type="OMA" id="TYEIGWD"/>
<dbReference type="STRING" id="36022.A0A061AKR8"/>
<dbReference type="EMBL" id="MPUK01000002">
    <property type="protein sequence ID" value="ONH68599.1"/>
    <property type="molecule type" value="Genomic_DNA"/>
</dbReference>
<reference evidence="2" key="3">
    <citation type="submission" date="2017-01" db="EMBL/GenBank/DDBJ databases">
        <authorList>
            <person name="Mah S.A."/>
            <person name="Swanson W.J."/>
            <person name="Moy G.W."/>
            <person name="Vacquier V.D."/>
        </authorList>
    </citation>
    <scope>NUCLEOTIDE SEQUENCE [LARGE SCALE GENOMIC DNA]</scope>
    <source>
        <strain evidence="2">65</strain>
    </source>
</reference>
<dbReference type="OrthoDB" id="5396786at2759"/>
<proteinExistence type="predicted"/>
<dbReference type="PANTHER" id="PTHR28020:SF1">
    <property type="entry name" value="YAP1-BINDING PROTEIN 1-RELATED"/>
    <property type="match status" value="1"/>
</dbReference>
<organism evidence="1">
    <name type="scientific">Cyberlindnera fabianii</name>
    <name type="common">Yeast</name>
    <name type="synonym">Hansenula fabianii</name>
    <dbReference type="NCBI Taxonomy" id="36022"/>
    <lineage>
        <taxon>Eukaryota</taxon>
        <taxon>Fungi</taxon>
        <taxon>Dikarya</taxon>
        <taxon>Ascomycota</taxon>
        <taxon>Saccharomycotina</taxon>
        <taxon>Saccharomycetes</taxon>
        <taxon>Phaffomycetales</taxon>
        <taxon>Phaffomycetaceae</taxon>
        <taxon>Cyberlindnera</taxon>
    </lineage>
</organism>
<dbReference type="GO" id="GO:0005737">
    <property type="term" value="C:cytoplasm"/>
    <property type="evidence" value="ECO:0007669"/>
    <property type="project" value="TreeGrafter"/>
</dbReference>
<evidence type="ECO:0000313" key="3">
    <source>
        <dbReference type="Proteomes" id="UP000189513"/>
    </source>
</evidence>
<reference evidence="3" key="2">
    <citation type="journal article" date="2017" name="Genome Announc.">
        <title>Genome sequences of Cyberlindnera fabianii 65, Pichia kudriavzevii 129, and Saccharomyces cerevisiae 131 isolated from fermented masau fruits in Zimbabwe.</title>
        <authorList>
            <person name="van Rijswijck I.M.H."/>
            <person name="Derks M.F.L."/>
            <person name="Abee T."/>
            <person name="de Ridder D."/>
            <person name="Smid E.J."/>
        </authorList>
    </citation>
    <scope>NUCLEOTIDE SEQUENCE [LARGE SCALE GENOMIC DNA]</scope>
    <source>
        <strain evidence="3">65</strain>
    </source>
</reference>
<evidence type="ECO:0000313" key="1">
    <source>
        <dbReference type="EMBL" id="CDR37736.1"/>
    </source>
</evidence>
<dbReference type="VEuPathDB" id="FungiDB:BON22_1666"/>
<dbReference type="Proteomes" id="UP000189513">
    <property type="component" value="Unassembled WGS sequence"/>
</dbReference>
<dbReference type="InterPro" id="IPR013877">
    <property type="entry name" value="YAP-bd/ALF4/Glomulin"/>
</dbReference>
<reference evidence="1" key="1">
    <citation type="journal article" date="2014" name="Genome Announc.">
        <title>Genome sequence of the yeast Cyberlindnera fabianii (Hansenula fabianii).</title>
        <authorList>
            <person name="Freel K.C."/>
            <person name="Sarilar V."/>
            <person name="Neuveglise C."/>
            <person name="Devillers H."/>
            <person name="Friedrich A."/>
            <person name="Schacherer J."/>
        </authorList>
    </citation>
    <scope>NUCLEOTIDE SEQUENCE</scope>
    <source>
        <strain evidence="1">YJS4271</strain>
    </source>
</reference>
<dbReference type="InterPro" id="IPR040347">
    <property type="entry name" value="YBP1/2"/>
</dbReference>
<dbReference type="EMBL" id="LK052886">
    <property type="protein sequence ID" value="CDR37736.1"/>
    <property type="molecule type" value="Genomic_DNA"/>
</dbReference>
<dbReference type="Pfam" id="PF08568">
    <property type="entry name" value="Kinetochor_Ybp2"/>
    <property type="match status" value="1"/>
</dbReference>
<sequence>MSDTETEDPSVETIVEHITNAVEDLRVTNDYLSYATVLDVNLEDAERHNDDEKRQIMEALSKVLSNNIDIVEEIGWDIPDMVLPYLNLDWDLDESSEVGSSAMKSVMSVFDLLAKHGNAKELFVKSIELLTNLDYSQNDTPRNEKLLDVKFYTLLELLASTLKRINTIYPSKFLAMALSCCLTSFIKYTDFNPRQRFITRKVYAFARDYIPPLKPLDWLKEHGITQEEAHKLDDDEAYLQRKLLQSFLTQICGLSFRTHGLGFSQQLYVETKLNEHGKMPIWAENEDLNISTREAFSRIVGLAMSFDIDLDEEFEKLKKDSSLLMEKANDIIKDVKPDSDETQQDQLVQATVGLCLNDRLATTFNPAQTVLPLSPAGLFNICTQYNAEQKSHGHTPHELTATLHEAIAMYIRFLTPGLVSSKLHTKGLVDSALYWVWGAVATATREDWTSLPKHLRILFLQTTVHFSCVDEEQVFRFILFMLLVRALANFEEGFAYDFIVDTLTTAPLETAKAGVVNVLKDFLIRERPVVTVDELSEELKRTSVSDGNATTDSAPAAKPAPALPKRHMIELTSDRIDDIYALIRECLDDAFADEVIDGARFKTLLGYLNLLIGIKERFPQDKLSEIVNQTKKKLDQNKKCEDSSTNVEFANVAIESLTEYIRQKKQSP</sequence>
<evidence type="ECO:0000313" key="2">
    <source>
        <dbReference type="EMBL" id="ONH68599.1"/>
    </source>
</evidence>
<protein>
    <submittedName>
        <fullName evidence="2">CAP1-binding-protein</fullName>
    </submittedName>
    <submittedName>
        <fullName evidence="1">CYFA0S01e16072g1_1</fullName>
    </submittedName>
</protein>
<dbReference type="AlphaFoldDB" id="A0A061AKR8"/>
<accession>A0A061AKR8</accession>
<gene>
    <name evidence="2" type="ORF">BON22_1666</name>
    <name evidence="1" type="ORF">CYFA0S_01e16072g</name>
</gene>
<dbReference type="GO" id="GO:0034599">
    <property type="term" value="P:cellular response to oxidative stress"/>
    <property type="evidence" value="ECO:0007669"/>
    <property type="project" value="InterPro"/>
</dbReference>
<keyword evidence="3" id="KW-1185">Reference proteome</keyword>